<proteinExistence type="predicted"/>
<reference evidence="1 2" key="1">
    <citation type="submission" date="2018-06" db="EMBL/GenBank/DDBJ databases">
        <title>Complete Genomes of Monosporascus.</title>
        <authorList>
            <person name="Robinson A.J."/>
            <person name="Natvig D.O."/>
        </authorList>
    </citation>
    <scope>NUCLEOTIDE SEQUENCE [LARGE SCALE GENOMIC DNA]</scope>
    <source>
        <strain evidence="1 2">CBS 110550</strain>
    </source>
</reference>
<keyword evidence="2" id="KW-1185">Reference proteome</keyword>
<dbReference type="Proteomes" id="UP000293360">
    <property type="component" value="Unassembled WGS sequence"/>
</dbReference>
<accession>A0A4Q4SVV7</accession>
<dbReference type="AlphaFoldDB" id="A0A4Q4SVV7"/>
<comment type="caution">
    <text evidence="1">The sequence shown here is derived from an EMBL/GenBank/DDBJ whole genome shotgun (WGS) entry which is preliminary data.</text>
</comment>
<gene>
    <name evidence="1" type="ORF">DL764_010236</name>
</gene>
<evidence type="ECO:0000313" key="2">
    <source>
        <dbReference type="Proteomes" id="UP000293360"/>
    </source>
</evidence>
<evidence type="ECO:0008006" key="3">
    <source>
        <dbReference type="Google" id="ProtNLM"/>
    </source>
</evidence>
<dbReference type="EMBL" id="QJNU01001336">
    <property type="protein sequence ID" value="RYO77172.1"/>
    <property type="molecule type" value="Genomic_DNA"/>
</dbReference>
<protein>
    <recommendedName>
        <fullName evidence="3">F-box domain-containing protein</fullName>
    </recommendedName>
</protein>
<evidence type="ECO:0000313" key="1">
    <source>
        <dbReference type="EMBL" id="RYO77172.1"/>
    </source>
</evidence>
<sequence>MSLQQLPRAPSTLRTGAKAPHALEAREAKRTGFARALRRLVKRRIAVSQAYPYLIGIVGLADSYLYHGGVICYIVEARPKRWLRILDLHSSANIELVVDIPTLVTEAVLGTRKSTRYKFRVLHHAAGITTCLFSFALPNTENWLLVFKAGEQTIFEPLRLDSTARIFVRNNAEYLYFGTHSDDGGDGFRRWVLRGFAIKKNLWFPKKMQLSNLVGYDIGSTACFEVIDDYFYGLSNQTAFEIEEIDWTSYYYCFRFRLDDPDTGKTQVMKRQDSWRRHHSEGPIDDRWSLLKLEKDEDSGKVKIIECRKEWLAGKSGSRRTYYTKEVVFPAAYDDGDRPVTISNEDMSDDQAANVIEYLNRPKSATLGERSAYNSSRNVFIDLIDDTSTEQVDAQCLRLRAGSRRLKPLLLGASNDPAKHSRLEVEMDRLYHPNAICMWPPKLESPSPDLVLKEIHNILNPPGYQGNITAAGDERSVVYSTGGSSGELKALVYLSFDPSTKLHGMQRRGRLLPEGVKGGLRWDCNDSTCDPRRKVDRLCQPAEEPTVQGNPKEMDSFGLSDRPSLPERAILSSGGTPLPTFPPRDEVKTPWAWLEPPMHRELPGKLTFDEVRGHYGLF</sequence>
<organism evidence="1 2">
    <name type="scientific">Monosporascus ibericus</name>
    <dbReference type="NCBI Taxonomy" id="155417"/>
    <lineage>
        <taxon>Eukaryota</taxon>
        <taxon>Fungi</taxon>
        <taxon>Dikarya</taxon>
        <taxon>Ascomycota</taxon>
        <taxon>Pezizomycotina</taxon>
        <taxon>Sordariomycetes</taxon>
        <taxon>Xylariomycetidae</taxon>
        <taxon>Xylariales</taxon>
        <taxon>Xylariales incertae sedis</taxon>
        <taxon>Monosporascus</taxon>
    </lineage>
</organism>
<name>A0A4Q4SVV7_9PEZI</name>
<dbReference type="STRING" id="155417.A0A4Q4SVV7"/>
<dbReference type="OrthoDB" id="5359231at2759"/>